<sequence>MLSQLKMHFHFQELMKFLINYPMQCITLNLISNLVISRFLYLKKIAKKAASSTRDNHYQFTVLPQGITNGPATFQRVINHILGPARWKYPLAYIDDIIIYSKTFEEHLLHLNEICTILKDARFPLNPDKCEIVQTQTDYLGDNIKNGEIRPSPHNINDLLNTRLPQAADLHLQIC</sequence>
<dbReference type="InterPro" id="IPR043502">
    <property type="entry name" value="DNA/RNA_pol_sf"/>
</dbReference>
<evidence type="ECO:0000313" key="3">
    <source>
        <dbReference type="EMBL" id="CAF4540366.1"/>
    </source>
</evidence>
<dbReference type="InterPro" id="IPR051320">
    <property type="entry name" value="Viral_Replic_Matur_Polypro"/>
</dbReference>
<dbReference type="AlphaFoldDB" id="A0A820Y3L9"/>
<comment type="caution">
    <text evidence="3">The sequence shown here is derived from an EMBL/GenBank/DDBJ whole genome shotgun (WGS) entry which is preliminary data.</text>
</comment>
<dbReference type="PANTHER" id="PTHR33064:SF37">
    <property type="entry name" value="RIBONUCLEASE H"/>
    <property type="match status" value="1"/>
</dbReference>
<dbReference type="PANTHER" id="PTHR33064">
    <property type="entry name" value="POL PROTEIN"/>
    <property type="match status" value="1"/>
</dbReference>
<dbReference type="InterPro" id="IPR043128">
    <property type="entry name" value="Rev_trsase/Diguanyl_cyclase"/>
</dbReference>
<protein>
    <recommendedName>
        <fullName evidence="2">Reverse transcriptase domain-containing protein</fullName>
    </recommendedName>
</protein>
<dbReference type="Gene3D" id="3.30.70.270">
    <property type="match status" value="1"/>
</dbReference>
<dbReference type="InterPro" id="IPR000477">
    <property type="entry name" value="RT_dom"/>
</dbReference>
<keyword evidence="1" id="KW-0472">Membrane</keyword>
<evidence type="ECO:0000256" key="1">
    <source>
        <dbReference type="SAM" id="Phobius"/>
    </source>
</evidence>
<dbReference type="FunFam" id="3.30.70.270:FF:000003">
    <property type="entry name" value="Transposon Ty3-G Gag-Pol polyprotein"/>
    <property type="match status" value="1"/>
</dbReference>
<feature type="domain" description="Reverse transcriptase" evidence="2">
    <location>
        <begin position="1"/>
        <end position="144"/>
    </location>
</feature>
<accession>A0A820Y3L9</accession>
<organism evidence="3 4">
    <name type="scientific">Rotaria socialis</name>
    <dbReference type="NCBI Taxonomy" id="392032"/>
    <lineage>
        <taxon>Eukaryota</taxon>
        <taxon>Metazoa</taxon>
        <taxon>Spiralia</taxon>
        <taxon>Gnathifera</taxon>
        <taxon>Rotifera</taxon>
        <taxon>Eurotatoria</taxon>
        <taxon>Bdelloidea</taxon>
        <taxon>Philodinida</taxon>
        <taxon>Philodinidae</taxon>
        <taxon>Rotaria</taxon>
    </lineage>
</organism>
<dbReference type="PROSITE" id="PS50878">
    <property type="entry name" value="RT_POL"/>
    <property type="match status" value="1"/>
</dbReference>
<dbReference type="SUPFAM" id="SSF56672">
    <property type="entry name" value="DNA/RNA polymerases"/>
    <property type="match status" value="1"/>
</dbReference>
<dbReference type="EMBL" id="CAJOBR010000725">
    <property type="protein sequence ID" value="CAF4540366.1"/>
    <property type="molecule type" value="Genomic_DNA"/>
</dbReference>
<evidence type="ECO:0000259" key="2">
    <source>
        <dbReference type="PROSITE" id="PS50878"/>
    </source>
</evidence>
<gene>
    <name evidence="3" type="ORF">QYT958_LOCUS7556</name>
</gene>
<name>A0A820Y3L9_9BILA</name>
<keyword evidence="1" id="KW-0812">Transmembrane</keyword>
<feature type="transmembrane region" description="Helical" evidence="1">
    <location>
        <begin position="20"/>
        <end position="41"/>
    </location>
</feature>
<dbReference type="Pfam" id="PF00078">
    <property type="entry name" value="RVT_1"/>
    <property type="match status" value="1"/>
</dbReference>
<reference evidence="3" key="1">
    <citation type="submission" date="2021-02" db="EMBL/GenBank/DDBJ databases">
        <authorList>
            <person name="Nowell W R."/>
        </authorList>
    </citation>
    <scope>NUCLEOTIDE SEQUENCE</scope>
</reference>
<keyword evidence="1" id="KW-1133">Transmembrane helix</keyword>
<evidence type="ECO:0000313" key="4">
    <source>
        <dbReference type="Proteomes" id="UP000663848"/>
    </source>
</evidence>
<proteinExistence type="predicted"/>
<dbReference type="Proteomes" id="UP000663848">
    <property type="component" value="Unassembled WGS sequence"/>
</dbReference>
<dbReference type="CDD" id="cd01647">
    <property type="entry name" value="RT_LTR"/>
    <property type="match status" value="1"/>
</dbReference>